<dbReference type="AlphaFoldDB" id="A0A1H8ZL79"/>
<dbReference type="Proteomes" id="UP000199021">
    <property type="component" value="Unassembled WGS sequence"/>
</dbReference>
<proteinExistence type="predicted"/>
<dbReference type="InParanoid" id="A0A1H8ZL79"/>
<dbReference type="RefSeq" id="WP_090165082.1">
    <property type="nucleotide sequence ID" value="NZ_FOFB01000001.1"/>
</dbReference>
<accession>A0A1H8ZL79</accession>
<dbReference type="InterPro" id="IPR025345">
    <property type="entry name" value="DUF4249"/>
</dbReference>
<reference evidence="2" key="1">
    <citation type="submission" date="2016-10" db="EMBL/GenBank/DDBJ databases">
        <authorList>
            <person name="Varghese N."/>
            <person name="Submissions S."/>
        </authorList>
    </citation>
    <scope>NUCLEOTIDE SEQUENCE [LARGE SCALE GENOMIC DNA]</scope>
    <source>
        <strain evidence="2">DSM 24740</strain>
    </source>
</reference>
<organism evidence="1 2">
    <name type="scientific">Neolewinella agarilytica</name>
    <dbReference type="NCBI Taxonomy" id="478744"/>
    <lineage>
        <taxon>Bacteria</taxon>
        <taxon>Pseudomonadati</taxon>
        <taxon>Bacteroidota</taxon>
        <taxon>Saprospiria</taxon>
        <taxon>Saprospirales</taxon>
        <taxon>Lewinellaceae</taxon>
        <taxon>Neolewinella</taxon>
    </lineage>
</organism>
<protein>
    <recommendedName>
        <fullName evidence="3">DUF4249 domain-containing protein</fullName>
    </recommendedName>
</protein>
<dbReference type="Pfam" id="PF14054">
    <property type="entry name" value="DUF4249"/>
    <property type="match status" value="1"/>
</dbReference>
<evidence type="ECO:0008006" key="3">
    <source>
        <dbReference type="Google" id="ProtNLM"/>
    </source>
</evidence>
<evidence type="ECO:0000313" key="2">
    <source>
        <dbReference type="Proteomes" id="UP000199021"/>
    </source>
</evidence>
<dbReference type="EMBL" id="FOFB01000001">
    <property type="protein sequence ID" value="SEP65115.1"/>
    <property type="molecule type" value="Genomic_DNA"/>
</dbReference>
<gene>
    <name evidence="1" type="ORF">SAMN05444359_101364</name>
</gene>
<dbReference type="OrthoDB" id="922982at2"/>
<keyword evidence="2" id="KW-1185">Reference proteome</keyword>
<evidence type="ECO:0000313" key="1">
    <source>
        <dbReference type="EMBL" id="SEP65115.1"/>
    </source>
</evidence>
<dbReference type="STRING" id="478744.SAMN05444359_101364"/>
<name>A0A1H8ZL79_9BACT</name>
<sequence>MSIVLRATLLTTIVFLLSTCTDPVVPVYQFETGFILVEGRITDTPGYSEIRISRSELLFDNYTLSPELGATVSTISSDGEEVTWEQVGGTSAFRAPEDWVAEAGKSYSLRIITSQGEMVESEPEQLPTSVPMQNVRVEFEQEAYFSTGRNRFIPAFNLLVDVDDPPGEANFYQYRYTTYEMIDVCASCERSRWRDGVCIAGPGTNFVSRWDYLCDAACWVFSNSQDLNILSDEFSQGQRIEGIPAGRFDYSRPGGLLFDVQQYSTTAAAFAFNSTLKELADGSSGLNAPLPAALVGNLSDLSEKGTPVLGFVSVSSVSTERVYIDRESFGGTSLPYDGQIILEPVMPAPPVAPCEGGNRSRIEPEGWGG</sequence>